<evidence type="ECO:0000313" key="4">
    <source>
        <dbReference type="Proteomes" id="UP000295431"/>
    </source>
</evidence>
<dbReference type="AlphaFoldDB" id="A0A4R4P8G9"/>
<proteinExistence type="inferred from homology"/>
<dbReference type="PRINTS" id="PR00081">
    <property type="entry name" value="GDHRDH"/>
</dbReference>
<comment type="similarity">
    <text evidence="1">Belongs to the short-chain dehydrogenases/reductases (SDR) family.</text>
</comment>
<dbReference type="OrthoDB" id="3542748at2"/>
<name>A0A4R4P8G9_9ACTN</name>
<dbReference type="Proteomes" id="UP000295431">
    <property type="component" value="Unassembled WGS sequence"/>
</dbReference>
<organism evidence="3 4">
    <name type="scientific">Actinomadura bangladeshensis</name>
    <dbReference type="NCBI Taxonomy" id="453573"/>
    <lineage>
        <taxon>Bacteria</taxon>
        <taxon>Bacillati</taxon>
        <taxon>Actinomycetota</taxon>
        <taxon>Actinomycetes</taxon>
        <taxon>Streptosporangiales</taxon>
        <taxon>Thermomonosporaceae</taxon>
        <taxon>Actinomadura</taxon>
    </lineage>
</organism>
<dbReference type="Gene3D" id="3.40.50.720">
    <property type="entry name" value="NAD(P)-binding Rossmann-like Domain"/>
    <property type="match status" value="1"/>
</dbReference>
<evidence type="ECO:0000313" key="3">
    <source>
        <dbReference type="EMBL" id="TDC18838.1"/>
    </source>
</evidence>
<dbReference type="RefSeq" id="WP_131937636.1">
    <property type="nucleotide sequence ID" value="NZ_BAAAMX010000029.1"/>
</dbReference>
<dbReference type="InterPro" id="IPR020904">
    <property type="entry name" value="Sc_DH/Rdtase_CS"/>
</dbReference>
<dbReference type="PANTHER" id="PTHR42760:SF133">
    <property type="entry name" value="3-OXOACYL-[ACYL-CARRIER-PROTEIN] REDUCTASE"/>
    <property type="match status" value="1"/>
</dbReference>
<dbReference type="InterPro" id="IPR036291">
    <property type="entry name" value="NAD(P)-bd_dom_sf"/>
</dbReference>
<keyword evidence="2 3" id="KW-0560">Oxidoreductase</keyword>
<evidence type="ECO:0000256" key="1">
    <source>
        <dbReference type="ARBA" id="ARBA00006484"/>
    </source>
</evidence>
<protein>
    <submittedName>
        <fullName evidence="3">Glucose 1-dehydrogenase</fullName>
        <ecNumber evidence="3">1.1.1.47</ecNumber>
    </submittedName>
</protein>
<comment type="caution">
    <text evidence="3">The sequence shown here is derived from an EMBL/GenBank/DDBJ whole genome shotgun (WGS) entry which is preliminary data.</text>
</comment>
<dbReference type="FunFam" id="3.40.50.720:FF:000084">
    <property type="entry name" value="Short-chain dehydrogenase reductase"/>
    <property type="match status" value="1"/>
</dbReference>
<reference evidence="3 4" key="1">
    <citation type="submission" date="2019-03" db="EMBL/GenBank/DDBJ databases">
        <title>Draft genome sequences of novel Actinobacteria.</title>
        <authorList>
            <person name="Sahin N."/>
            <person name="Ay H."/>
            <person name="Saygin H."/>
        </authorList>
    </citation>
    <scope>NUCLEOTIDE SEQUENCE [LARGE SCALE GENOMIC DNA]</scope>
    <source>
        <strain evidence="3 4">DSM 45347</strain>
    </source>
</reference>
<dbReference type="PRINTS" id="PR00080">
    <property type="entry name" value="SDRFAMILY"/>
</dbReference>
<dbReference type="Pfam" id="PF13561">
    <property type="entry name" value="adh_short_C2"/>
    <property type="match status" value="1"/>
</dbReference>
<accession>A0A4R4P8G9</accession>
<dbReference type="SUPFAM" id="SSF51735">
    <property type="entry name" value="NAD(P)-binding Rossmann-fold domains"/>
    <property type="match status" value="1"/>
</dbReference>
<keyword evidence="4" id="KW-1185">Reference proteome</keyword>
<dbReference type="PROSITE" id="PS00061">
    <property type="entry name" value="ADH_SHORT"/>
    <property type="match status" value="1"/>
</dbReference>
<sequence>MGRVDGKIALISGGARGIGAASARALAAEGARVVLGDVLDDEGGAVADELGDAARYVHLDVTSLDDWTAAVETTVREFGALNVLFNNAGIANGAAIQRFSPEKWQRIIDVNLTGPFLGIRAAADALIAAGGGSIINNSSIEGLRGTSWAHGYVASKWGLRGLTKSVAIELAPHGVRVNSLHPGLIRTPITEGIPDDMVPIPLGRPGQPEDVASFVVFLASDESSFATGSEFVIDGGTVNQIPHKT</sequence>
<dbReference type="PANTHER" id="PTHR42760">
    <property type="entry name" value="SHORT-CHAIN DEHYDROGENASES/REDUCTASES FAMILY MEMBER"/>
    <property type="match status" value="1"/>
</dbReference>
<dbReference type="InterPro" id="IPR002347">
    <property type="entry name" value="SDR_fam"/>
</dbReference>
<evidence type="ECO:0000256" key="2">
    <source>
        <dbReference type="ARBA" id="ARBA00023002"/>
    </source>
</evidence>
<dbReference type="NCBIfam" id="NF005559">
    <property type="entry name" value="PRK07231.1"/>
    <property type="match status" value="1"/>
</dbReference>
<dbReference type="GO" id="GO:0047936">
    <property type="term" value="F:glucose 1-dehydrogenase [NAD(P)+] activity"/>
    <property type="evidence" value="ECO:0007669"/>
    <property type="project" value="UniProtKB-EC"/>
</dbReference>
<gene>
    <name evidence="3" type="ORF">E1284_05255</name>
</gene>
<dbReference type="EC" id="1.1.1.47" evidence="3"/>
<dbReference type="EMBL" id="SMJW01000015">
    <property type="protein sequence ID" value="TDC18838.1"/>
    <property type="molecule type" value="Genomic_DNA"/>
</dbReference>